<evidence type="ECO:0000256" key="1">
    <source>
        <dbReference type="ARBA" id="ARBA00022729"/>
    </source>
</evidence>
<keyword evidence="1 2" id="KW-0732">Signal</keyword>
<comment type="caution">
    <text evidence="3">The sequence shown here is derived from an EMBL/GenBank/DDBJ whole genome shotgun (WGS) entry which is preliminary data.</text>
</comment>
<protein>
    <recommendedName>
        <fullName evidence="5">Serine protease</fullName>
    </recommendedName>
</protein>
<dbReference type="PROSITE" id="PS00134">
    <property type="entry name" value="TRYPSIN_HIS"/>
    <property type="match status" value="1"/>
</dbReference>
<sequence>MKGHQQRRRRGFSRAAALILACLLITIANTGSGGATSAAAGDGGTLPGISHSVLTTQRSTARVGALFRSGLSGGHHCTAGVVRSSGRDLLVTAAHCLSGSTANARFVPGYLNGAAPYGTWTIKKVIVSPKWTSDSDENLDVAFAIVQPLGGRHVQDVVGGYKLGIGKSSTSTVRLTGYPSSAEAPLTCTNRIAPYTAHQLRIACTAFTGGTSGSPWVTGLDPGTGAGTVIGVIGGYQQGGDTPDVSYSPSFGREVAALYQQAVNAGG</sequence>
<keyword evidence="4" id="KW-1185">Reference proteome</keyword>
<dbReference type="SUPFAM" id="SSF50494">
    <property type="entry name" value="Trypsin-like serine proteases"/>
    <property type="match status" value="1"/>
</dbReference>
<feature type="signal peptide" evidence="2">
    <location>
        <begin position="1"/>
        <end position="30"/>
    </location>
</feature>
<dbReference type="OrthoDB" id="3507155at2"/>
<dbReference type="GO" id="GO:0004252">
    <property type="term" value="F:serine-type endopeptidase activity"/>
    <property type="evidence" value="ECO:0007669"/>
    <property type="project" value="InterPro"/>
</dbReference>
<evidence type="ECO:0008006" key="5">
    <source>
        <dbReference type="Google" id="ProtNLM"/>
    </source>
</evidence>
<gene>
    <name evidence="3" type="ORF">FCI23_17110</name>
</gene>
<dbReference type="GO" id="GO:0006508">
    <property type="term" value="P:proteolysis"/>
    <property type="evidence" value="ECO:0007669"/>
    <property type="project" value="InterPro"/>
</dbReference>
<dbReference type="EMBL" id="SUMC01000014">
    <property type="protein sequence ID" value="TKA10410.1"/>
    <property type="molecule type" value="Genomic_DNA"/>
</dbReference>
<evidence type="ECO:0000313" key="4">
    <source>
        <dbReference type="Proteomes" id="UP000305778"/>
    </source>
</evidence>
<evidence type="ECO:0000313" key="3">
    <source>
        <dbReference type="EMBL" id="TKA10410.1"/>
    </source>
</evidence>
<name>A0A4U0SKK8_9ACTN</name>
<dbReference type="RefSeq" id="WP_136724763.1">
    <property type="nucleotide sequence ID" value="NZ_JAOPYF010000160.1"/>
</dbReference>
<dbReference type="InterPro" id="IPR043504">
    <property type="entry name" value="Peptidase_S1_PA_chymotrypsin"/>
</dbReference>
<dbReference type="InterPro" id="IPR050966">
    <property type="entry name" value="Glutamyl_endopeptidase"/>
</dbReference>
<dbReference type="Gene3D" id="2.40.10.10">
    <property type="entry name" value="Trypsin-like serine proteases"/>
    <property type="match status" value="2"/>
</dbReference>
<dbReference type="Pfam" id="PF13365">
    <property type="entry name" value="Trypsin_2"/>
    <property type="match status" value="1"/>
</dbReference>
<reference evidence="3 4" key="1">
    <citation type="submission" date="2019-04" db="EMBL/GenBank/DDBJ databases">
        <title>Streptomyces oryziradicis sp. nov., a novel actinomycete isolated from rhizosphere soil of rice (Oryza sativa L.).</title>
        <authorList>
            <person name="Li C."/>
        </authorList>
    </citation>
    <scope>NUCLEOTIDE SEQUENCE [LARGE SCALE GENOMIC DNA]</scope>
    <source>
        <strain evidence="3 4">NEAU-C40</strain>
    </source>
</reference>
<organism evidence="3 4">
    <name type="scientific">Actinacidiphila oryziradicis</name>
    <dbReference type="NCBI Taxonomy" id="2571141"/>
    <lineage>
        <taxon>Bacteria</taxon>
        <taxon>Bacillati</taxon>
        <taxon>Actinomycetota</taxon>
        <taxon>Actinomycetes</taxon>
        <taxon>Kitasatosporales</taxon>
        <taxon>Streptomycetaceae</taxon>
        <taxon>Actinacidiphila</taxon>
    </lineage>
</organism>
<proteinExistence type="predicted"/>
<dbReference type="AlphaFoldDB" id="A0A4U0SKK8"/>
<feature type="chain" id="PRO_5038699369" description="Serine protease" evidence="2">
    <location>
        <begin position="31"/>
        <end position="267"/>
    </location>
</feature>
<dbReference type="InterPro" id="IPR009003">
    <property type="entry name" value="Peptidase_S1_PA"/>
</dbReference>
<dbReference type="Proteomes" id="UP000305778">
    <property type="component" value="Unassembled WGS sequence"/>
</dbReference>
<evidence type="ECO:0000256" key="2">
    <source>
        <dbReference type="SAM" id="SignalP"/>
    </source>
</evidence>
<dbReference type="PANTHER" id="PTHR15462">
    <property type="entry name" value="SERINE PROTEASE"/>
    <property type="match status" value="1"/>
</dbReference>
<dbReference type="PANTHER" id="PTHR15462:SF8">
    <property type="entry name" value="SERINE PROTEASE"/>
    <property type="match status" value="1"/>
</dbReference>
<dbReference type="InterPro" id="IPR018114">
    <property type="entry name" value="TRYPSIN_HIS"/>
</dbReference>
<accession>A0A4U0SKK8</accession>